<dbReference type="EMBL" id="JBBPIX010000021">
    <property type="protein sequence ID" value="MEK6467143.1"/>
    <property type="molecule type" value="Genomic_DNA"/>
</dbReference>
<evidence type="ECO:0008006" key="3">
    <source>
        <dbReference type="Google" id="ProtNLM"/>
    </source>
</evidence>
<comment type="caution">
    <text evidence="1">The sequence shown here is derived from an EMBL/GenBank/DDBJ whole genome shotgun (WGS) entry which is preliminary data.</text>
</comment>
<keyword evidence="2" id="KW-1185">Reference proteome</keyword>
<proteinExistence type="predicted"/>
<reference evidence="1 2" key="1">
    <citation type="submission" date="2024-03" db="EMBL/GenBank/DDBJ databases">
        <title>Draft genome sequence of Pseudonocardia carboxydivorans JCM 14827.</title>
        <authorList>
            <person name="Duangmal K."/>
        </authorList>
    </citation>
    <scope>NUCLEOTIDE SEQUENCE [LARGE SCALE GENOMIC DNA]</scope>
    <source>
        <strain evidence="1 2">JCM 14827</strain>
    </source>
</reference>
<dbReference type="RefSeq" id="WP_224404186.1">
    <property type="nucleotide sequence ID" value="NZ_BAAAOD010000026.1"/>
</dbReference>
<organism evidence="1 2">
    <name type="scientific">Pseudonocardia alni subsp. carboxydivorans</name>
    <dbReference type="NCBI Taxonomy" id="415010"/>
    <lineage>
        <taxon>Bacteria</taxon>
        <taxon>Bacillati</taxon>
        <taxon>Actinomycetota</taxon>
        <taxon>Actinomycetes</taxon>
        <taxon>Pseudonocardiales</taxon>
        <taxon>Pseudonocardiaceae</taxon>
        <taxon>Pseudonocardia</taxon>
    </lineage>
</organism>
<accession>A0ABU9ALT0</accession>
<protein>
    <recommendedName>
        <fullName evidence="3">Ribbon-helix-helix CopG family protein</fullName>
    </recommendedName>
</protein>
<name>A0ABU9ALT0_PSEA5</name>
<gene>
    <name evidence="1" type="ORF">WG925_25690</name>
</gene>
<evidence type="ECO:0000313" key="1">
    <source>
        <dbReference type="EMBL" id="MEK6467143.1"/>
    </source>
</evidence>
<sequence>MPKREAHGGRPSKGARDTMVTRLPANEGAAVRQLAVDLDWSYSDTLAALIRLGMQHREQLPITSTSHDQEELPLNKAS</sequence>
<dbReference type="Proteomes" id="UP001367513">
    <property type="component" value="Unassembled WGS sequence"/>
</dbReference>
<evidence type="ECO:0000313" key="2">
    <source>
        <dbReference type="Proteomes" id="UP001367513"/>
    </source>
</evidence>